<gene>
    <name evidence="6 9" type="primary">tilS</name>
    <name evidence="9" type="ORF">CXP39_03875</name>
</gene>
<evidence type="ECO:0000313" key="10">
    <source>
        <dbReference type="Proteomes" id="UP000233419"/>
    </source>
</evidence>
<dbReference type="GO" id="GO:0005524">
    <property type="term" value="F:ATP binding"/>
    <property type="evidence" value="ECO:0007669"/>
    <property type="project" value="UniProtKB-UniRule"/>
</dbReference>
<comment type="similarity">
    <text evidence="6">Belongs to the tRNA(Ile)-lysidine synthase family.</text>
</comment>
<dbReference type="InterPro" id="IPR014729">
    <property type="entry name" value="Rossmann-like_a/b/a_fold"/>
</dbReference>
<dbReference type="Gene3D" id="3.40.50.620">
    <property type="entry name" value="HUPs"/>
    <property type="match status" value="1"/>
</dbReference>
<keyword evidence="7" id="KW-0175">Coiled coil</keyword>
<comment type="subcellular location">
    <subcellularLocation>
        <location evidence="6">Cytoplasm</location>
    </subcellularLocation>
</comment>
<evidence type="ECO:0000256" key="1">
    <source>
        <dbReference type="ARBA" id="ARBA00022598"/>
    </source>
</evidence>
<comment type="domain">
    <text evidence="6">The N-terminal region contains the highly conserved SGGXDS motif, predicted to be a P-loop motif involved in ATP binding.</text>
</comment>
<evidence type="ECO:0000313" key="9">
    <source>
        <dbReference type="EMBL" id="AUF83902.1"/>
    </source>
</evidence>
<keyword evidence="6" id="KW-0963">Cytoplasm</keyword>
<comment type="catalytic activity">
    <reaction evidence="5 6">
        <text>cytidine(34) in tRNA(Ile2) + L-lysine + ATP = lysidine(34) in tRNA(Ile2) + AMP + diphosphate + H(+)</text>
        <dbReference type="Rhea" id="RHEA:43744"/>
        <dbReference type="Rhea" id="RHEA-COMP:10625"/>
        <dbReference type="Rhea" id="RHEA-COMP:10670"/>
        <dbReference type="ChEBI" id="CHEBI:15378"/>
        <dbReference type="ChEBI" id="CHEBI:30616"/>
        <dbReference type="ChEBI" id="CHEBI:32551"/>
        <dbReference type="ChEBI" id="CHEBI:33019"/>
        <dbReference type="ChEBI" id="CHEBI:82748"/>
        <dbReference type="ChEBI" id="CHEBI:83665"/>
        <dbReference type="ChEBI" id="CHEBI:456215"/>
        <dbReference type="EC" id="6.3.4.19"/>
    </reaction>
</comment>
<dbReference type="RefSeq" id="WP_027048287.1">
    <property type="nucleotide sequence ID" value="NZ_CP025257.1"/>
</dbReference>
<dbReference type="KEGG" id="msyr:CXP39_03875"/>
<evidence type="ECO:0000256" key="7">
    <source>
        <dbReference type="SAM" id="Coils"/>
    </source>
</evidence>
<protein>
    <recommendedName>
        <fullName evidence="6">tRNA(Ile)-lysidine synthase</fullName>
        <ecNumber evidence="6">6.3.4.19</ecNumber>
    </recommendedName>
    <alternativeName>
        <fullName evidence="6">tRNA(Ile)-2-lysyl-cytidine synthase</fullName>
    </alternativeName>
    <alternativeName>
        <fullName evidence="6">tRNA(Ile)-lysidine synthetase</fullName>
    </alternativeName>
</protein>
<dbReference type="OrthoDB" id="9807403at2"/>
<proteinExistence type="inferred from homology"/>
<dbReference type="SUPFAM" id="SSF52402">
    <property type="entry name" value="Adenine nucleotide alpha hydrolases-like"/>
    <property type="match status" value="1"/>
</dbReference>
<sequence>MINLNRNEKYLVAVSGGPDSIFLLNSVKNYEVIVCHVNYRFRSDSNNDQRIVEEFCSANQIKCEILNVECEYSNLKQNFEEFARETRYNFFNKIGIKYGIKNLLVAHNFNDLVETYIMQKRRQNNVDFFGLRSITTYKSLTIIRPMLNFLKSSILESLNSFNIEYANDLTNLDSKYLRNEIRSQLNEKDFENYYFQINKENKQLEKLKNEVKFYTLNNLSADELILQKKLTSFSQEKIQRILFYFLKTIKKDYLLQKRKNSTIKEIAWRLKTSNKPFWKIKLDDFFLIKDFDRLFLAPSTAFDFKTIIIKSQQDLYLAEEFVNWLEIFTTIKNDRERYPYVITNNYEVYKQTTFVEFVKTNRYLIDNKIRYRNRIYKAVVYKENELKILNKMTR</sequence>
<dbReference type="InterPro" id="IPR012795">
    <property type="entry name" value="tRNA_Ile_lys_synt_N"/>
</dbReference>
<dbReference type="CDD" id="cd01992">
    <property type="entry name" value="TilS_N"/>
    <property type="match status" value="1"/>
</dbReference>
<dbReference type="PANTHER" id="PTHR43033">
    <property type="entry name" value="TRNA(ILE)-LYSIDINE SYNTHASE-RELATED"/>
    <property type="match status" value="1"/>
</dbReference>
<dbReference type="PANTHER" id="PTHR43033:SF1">
    <property type="entry name" value="TRNA(ILE)-LYSIDINE SYNTHASE-RELATED"/>
    <property type="match status" value="1"/>
</dbReference>
<keyword evidence="2 6" id="KW-0819">tRNA processing</keyword>
<dbReference type="GO" id="GO:0032267">
    <property type="term" value="F:tRNA(Ile)-lysidine synthase activity"/>
    <property type="evidence" value="ECO:0007669"/>
    <property type="project" value="UniProtKB-EC"/>
</dbReference>
<feature type="binding site" evidence="6">
    <location>
        <begin position="15"/>
        <end position="20"/>
    </location>
    <ligand>
        <name>ATP</name>
        <dbReference type="ChEBI" id="CHEBI:30616"/>
    </ligand>
</feature>
<keyword evidence="3 6" id="KW-0547">Nucleotide-binding</keyword>
<organism evidence="9 10">
    <name type="scientific">Mesoplasma syrphidae</name>
    <dbReference type="NCBI Taxonomy" id="225999"/>
    <lineage>
        <taxon>Bacteria</taxon>
        <taxon>Bacillati</taxon>
        <taxon>Mycoplasmatota</taxon>
        <taxon>Mollicutes</taxon>
        <taxon>Entomoplasmatales</taxon>
        <taxon>Entomoplasmataceae</taxon>
        <taxon>Mesoplasma</taxon>
    </lineage>
</organism>
<evidence type="ECO:0000256" key="5">
    <source>
        <dbReference type="ARBA" id="ARBA00048539"/>
    </source>
</evidence>
<dbReference type="GO" id="GO:0006400">
    <property type="term" value="P:tRNA modification"/>
    <property type="evidence" value="ECO:0007669"/>
    <property type="project" value="UniProtKB-UniRule"/>
</dbReference>
<feature type="coiled-coil region" evidence="7">
    <location>
        <begin position="190"/>
        <end position="217"/>
    </location>
</feature>
<evidence type="ECO:0000259" key="8">
    <source>
        <dbReference type="Pfam" id="PF01171"/>
    </source>
</evidence>
<keyword evidence="1 6" id="KW-0436">Ligase</keyword>
<evidence type="ECO:0000256" key="3">
    <source>
        <dbReference type="ARBA" id="ARBA00022741"/>
    </source>
</evidence>
<dbReference type="AlphaFoldDB" id="A0A2K9BSC4"/>
<dbReference type="Pfam" id="PF01171">
    <property type="entry name" value="ATP_bind_3"/>
    <property type="match status" value="1"/>
</dbReference>
<feature type="coiled-coil region" evidence="7">
    <location>
        <begin position="58"/>
        <end position="85"/>
    </location>
</feature>
<dbReference type="HAMAP" id="MF_01161">
    <property type="entry name" value="tRNA_Ile_lys_synt"/>
    <property type="match status" value="1"/>
</dbReference>
<dbReference type="NCBIfam" id="TIGR02432">
    <property type="entry name" value="lysidine_TilS_N"/>
    <property type="match status" value="1"/>
</dbReference>
<keyword evidence="4 6" id="KW-0067">ATP-binding</keyword>
<keyword evidence="10" id="KW-1185">Reference proteome</keyword>
<comment type="function">
    <text evidence="6">Ligates lysine onto the cytidine present at position 34 of the AUA codon-specific tRNA(Ile) that contains the anticodon CAU, in an ATP-dependent manner. Cytidine is converted to lysidine, thus changing the amino acid specificity of the tRNA from methionine to isoleucine.</text>
</comment>
<name>A0A2K9BSC4_9MOLU</name>
<evidence type="ECO:0000256" key="4">
    <source>
        <dbReference type="ARBA" id="ARBA00022840"/>
    </source>
</evidence>
<dbReference type="EMBL" id="CP025257">
    <property type="protein sequence ID" value="AUF83902.1"/>
    <property type="molecule type" value="Genomic_DNA"/>
</dbReference>
<reference evidence="9 10" key="1">
    <citation type="submission" date="2017-12" db="EMBL/GenBank/DDBJ databases">
        <title>Mesoplasma syrphidae YJS, Complete Genome.</title>
        <authorList>
            <person name="Knight T.F."/>
            <person name="Citino T."/>
            <person name="Rubinstein R."/>
            <person name="Neuschaefer Z."/>
        </authorList>
    </citation>
    <scope>NUCLEOTIDE SEQUENCE [LARGE SCALE GENOMIC DNA]</scope>
    <source>
        <strain evidence="9 10">YJS</strain>
    </source>
</reference>
<dbReference type="Proteomes" id="UP000233419">
    <property type="component" value="Chromosome"/>
</dbReference>
<evidence type="ECO:0000256" key="2">
    <source>
        <dbReference type="ARBA" id="ARBA00022694"/>
    </source>
</evidence>
<dbReference type="InterPro" id="IPR011063">
    <property type="entry name" value="TilS/TtcA_N"/>
</dbReference>
<feature type="domain" description="tRNA(Ile)-lysidine/2-thiocytidine synthase N-terminal" evidence="8">
    <location>
        <begin position="9"/>
        <end position="183"/>
    </location>
</feature>
<dbReference type="GO" id="GO:0005737">
    <property type="term" value="C:cytoplasm"/>
    <property type="evidence" value="ECO:0007669"/>
    <property type="project" value="UniProtKB-SubCell"/>
</dbReference>
<dbReference type="InterPro" id="IPR012094">
    <property type="entry name" value="tRNA_Ile_lys_synt"/>
</dbReference>
<dbReference type="EC" id="6.3.4.19" evidence="6"/>
<accession>A0A2K9BSC4</accession>
<evidence type="ECO:0000256" key="6">
    <source>
        <dbReference type="HAMAP-Rule" id="MF_01161"/>
    </source>
</evidence>